<evidence type="ECO:0000313" key="1">
    <source>
        <dbReference type="EMBL" id="RRT44969.1"/>
    </source>
</evidence>
<protein>
    <submittedName>
        <fullName evidence="1">Uncharacterized protein</fullName>
    </submittedName>
</protein>
<evidence type="ECO:0000313" key="2">
    <source>
        <dbReference type="Proteomes" id="UP000287651"/>
    </source>
</evidence>
<dbReference type="EMBL" id="AMZH03016129">
    <property type="protein sequence ID" value="RRT44969.1"/>
    <property type="molecule type" value="Genomic_DNA"/>
</dbReference>
<gene>
    <name evidence="1" type="ORF">B296_00054259</name>
</gene>
<sequence length="114" mass="12105">MLACDVRFLVFDQAVNDSIVEGDHIGRMPNCGQRLRSVAACDNCNSTIVVYSSSNSTTVVAPLRLLTVATIAPHIVAASGGCDASNRRQLHKIEIVPPTMVAMGTTMISCKKGD</sequence>
<dbReference type="AlphaFoldDB" id="A0A426XZP0"/>
<accession>A0A426XZP0</accession>
<name>A0A426XZP0_ENSVE</name>
<comment type="caution">
    <text evidence="1">The sequence shown here is derived from an EMBL/GenBank/DDBJ whole genome shotgun (WGS) entry which is preliminary data.</text>
</comment>
<proteinExistence type="predicted"/>
<reference evidence="1 2" key="1">
    <citation type="journal article" date="2014" name="Agronomy (Basel)">
        <title>A Draft Genome Sequence for Ensete ventricosum, the Drought-Tolerant Tree Against Hunger.</title>
        <authorList>
            <person name="Harrison J."/>
            <person name="Moore K.A."/>
            <person name="Paszkiewicz K."/>
            <person name="Jones T."/>
            <person name="Grant M."/>
            <person name="Ambacheew D."/>
            <person name="Muzemil S."/>
            <person name="Studholme D.J."/>
        </authorList>
    </citation>
    <scope>NUCLEOTIDE SEQUENCE [LARGE SCALE GENOMIC DNA]</scope>
</reference>
<dbReference type="Proteomes" id="UP000287651">
    <property type="component" value="Unassembled WGS sequence"/>
</dbReference>
<organism evidence="1 2">
    <name type="scientific">Ensete ventricosum</name>
    <name type="common">Abyssinian banana</name>
    <name type="synonym">Musa ensete</name>
    <dbReference type="NCBI Taxonomy" id="4639"/>
    <lineage>
        <taxon>Eukaryota</taxon>
        <taxon>Viridiplantae</taxon>
        <taxon>Streptophyta</taxon>
        <taxon>Embryophyta</taxon>
        <taxon>Tracheophyta</taxon>
        <taxon>Spermatophyta</taxon>
        <taxon>Magnoliopsida</taxon>
        <taxon>Liliopsida</taxon>
        <taxon>Zingiberales</taxon>
        <taxon>Musaceae</taxon>
        <taxon>Ensete</taxon>
    </lineage>
</organism>